<evidence type="ECO:0000313" key="2">
    <source>
        <dbReference type="Proteomes" id="UP001590951"/>
    </source>
</evidence>
<organism evidence="1 2">
    <name type="scientific">Lepraria finkii</name>
    <dbReference type="NCBI Taxonomy" id="1340010"/>
    <lineage>
        <taxon>Eukaryota</taxon>
        <taxon>Fungi</taxon>
        <taxon>Dikarya</taxon>
        <taxon>Ascomycota</taxon>
        <taxon>Pezizomycotina</taxon>
        <taxon>Lecanoromycetes</taxon>
        <taxon>OSLEUM clade</taxon>
        <taxon>Lecanoromycetidae</taxon>
        <taxon>Lecanorales</taxon>
        <taxon>Lecanorineae</taxon>
        <taxon>Stereocaulaceae</taxon>
        <taxon>Lepraria</taxon>
    </lineage>
</organism>
<name>A0ABR4BHD2_9LECA</name>
<dbReference type="EMBL" id="JBHFEH010000008">
    <property type="protein sequence ID" value="KAL2056451.1"/>
    <property type="molecule type" value="Genomic_DNA"/>
</dbReference>
<comment type="caution">
    <text evidence="1">The sequence shown here is derived from an EMBL/GenBank/DDBJ whole genome shotgun (WGS) entry which is preliminary data.</text>
</comment>
<gene>
    <name evidence="1" type="ORF">ABVK25_003475</name>
</gene>
<protein>
    <submittedName>
        <fullName evidence="1">Uncharacterized protein</fullName>
    </submittedName>
</protein>
<accession>A0ABR4BHD2</accession>
<dbReference type="Proteomes" id="UP001590951">
    <property type="component" value="Unassembled WGS sequence"/>
</dbReference>
<reference evidence="1 2" key="1">
    <citation type="submission" date="2024-09" db="EMBL/GenBank/DDBJ databases">
        <title>Rethinking Asexuality: The Enigmatic Case of Functional Sexual Genes in Lepraria (Stereocaulaceae).</title>
        <authorList>
            <person name="Doellman M."/>
            <person name="Sun Y."/>
            <person name="Barcenas-Pena A."/>
            <person name="Lumbsch H.T."/>
            <person name="Grewe F."/>
        </authorList>
    </citation>
    <scope>NUCLEOTIDE SEQUENCE [LARGE SCALE GENOMIC DNA]</scope>
    <source>
        <strain evidence="1 2">Grewe 0041</strain>
    </source>
</reference>
<proteinExistence type="predicted"/>
<keyword evidence="2" id="KW-1185">Reference proteome</keyword>
<evidence type="ECO:0000313" key="1">
    <source>
        <dbReference type="EMBL" id="KAL2056451.1"/>
    </source>
</evidence>
<sequence length="260" mass="29674">MLLPKHTLFHKVSLTSFAPQRTIQTATFNGNGNRYFQAIKTLKICRVEISPKHKLSHSANTILTDTSHVLRGSLLHRYKDVISGRYNPREEGLWIMCTSNTMPGPKVARGWARRRIAQALVEELRGRGFDRKGKRLEIKNEEVEEMGQEEENHVPEVLIGTVAIETLPKSLEVKYKEVQRQAGLMVEEILRICGGSQKGRPKVKRPLLDFKGLKIGYHDRQKRIKIDLFLQALHNKFAADTADRKKGHGRIHPTPFMSSP</sequence>